<proteinExistence type="predicted"/>
<dbReference type="Pfam" id="PF12838">
    <property type="entry name" value="Fer4_7"/>
    <property type="match status" value="1"/>
</dbReference>
<keyword evidence="1" id="KW-0479">Metal-binding</keyword>
<feature type="domain" description="4Fe-4S ferredoxin-type" evidence="4">
    <location>
        <begin position="2"/>
        <end position="31"/>
    </location>
</feature>
<keyword evidence="6" id="KW-1185">Reference proteome</keyword>
<dbReference type="PROSITE" id="PS51379">
    <property type="entry name" value="4FE4S_FER_2"/>
    <property type="match status" value="2"/>
</dbReference>
<dbReference type="STRING" id="1120920.SAMN03080599_02478"/>
<dbReference type="Proteomes" id="UP000199208">
    <property type="component" value="Unassembled WGS sequence"/>
</dbReference>
<dbReference type="PROSITE" id="PS00198">
    <property type="entry name" value="4FE4S_FER_1"/>
    <property type="match status" value="1"/>
</dbReference>
<keyword evidence="3" id="KW-0411">Iron-sulfur</keyword>
<organism evidence="5 6">
    <name type="scientific">Acidaminobacter hydrogenoformans DSM 2784</name>
    <dbReference type="NCBI Taxonomy" id="1120920"/>
    <lineage>
        <taxon>Bacteria</taxon>
        <taxon>Bacillati</taxon>
        <taxon>Bacillota</taxon>
        <taxon>Clostridia</taxon>
        <taxon>Peptostreptococcales</taxon>
        <taxon>Acidaminobacteraceae</taxon>
        <taxon>Acidaminobacter</taxon>
    </lineage>
</organism>
<dbReference type="RefSeq" id="WP_092591972.1">
    <property type="nucleotide sequence ID" value="NZ_FMWL01000015.1"/>
</dbReference>
<evidence type="ECO:0000259" key="4">
    <source>
        <dbReference type="PROSITE" id="PS51379"/>
    </source>
</evidence>
<dbReference type="InterPro" id="IPR052977">
    <property type="entry name" value="Polyferredoxin-like_ET"/>
</dbReference>
<evidence type="ECO:0000313" key="6">
    <source>
        <dbReference type="Proteomes" id="UP000199208"/>
    </source>
</evidence>
<dbReference type="InterPro" id="IPR017896">
    <property type="entry name" value="4Fe4S_Fe-S-bd"/>
</dbReference>
<accession>A0A1G5S3V9</accession>
<keyword evidence="2" id="KW-0408">Iron</keyword>
<dbReference type="OrthoDB" id="9804603at2"/>
<sequence length="68" mass="7301">MSKVLTRPERCKQCGLCVAVCPKKAITFSTAINTAGYLYTEIDDDACIACGICYTTCPDGVYEIPGTN</sequence>
<dbReference type="PANTHER" id="PTHR43193:SF2">
    <property type="entry name" value="POLYFERREDOXIN PROTEIN FWDF"/>
    <property type="match status" value="1"/>
</dbReference>
<evidence type="ECO:0000313" key="5">
    <source>
        <dbReference type="EMBL" id="SCZ80858.1"/>
    </source>
</evidence>
<evidence type="ECO:0000256" key="2">
    <source>
        <dbReference type="ARBA" id="ARBA00023004"/>
    </source>
</evidence>
<dbReference type="SUPFAM" id="SSF54862">
    <property type="entry name" value="4Fe-4S ferredoxins"/>
    <property type="match status" value="1"/>
</dbReference>
<name>A0A1G5S3V9_9FIRM</name>
<dbReference type="InterPro" id="IPR017900">
    <property type="entry name" value="4Fe4S_Fe_S_CS"/>
</dbReference>
<dbReference type="PANTHER" id="PTHR43193">
    <property type="match status" value="1"/>
</dbReference>
<dbReference type="AlphaFoldDB" id="A0A1G5S3V9"/>
<gene>
    <name evidence="5" type="ORF">SAMN03080599_02478</name>
</gene>
<evidence type="ECO:0000256" key="3">
    <source>
        <dbReference type="ARBA" id="ARBA00023014"/>
    </source>
</evidence>
<dbReference type="GO" id="GO:0046872">
    <property type="term" value="F:metal ion binding"/>
    <property type="evidence" value="ECO:0007669"/>
    <property type="project" value="UniProtKB-KW"/>
</dbReference>
<reference evidence="5 6" key="1">
    <citation type="submission" date="2016-10" db="EMBL/GenBank/DDBJ databases">
        <authorList>
            <person name="de Groot N.N."/>
        </authorList>
    </citation>
    <scope>NUCLEOTIDE SEQUENCE [LARGE SCALE GENOMIC DNA]</scope>
    <source>
        <strain evidence="5 6">DSM 2784</strain>
    </source>
</reference>
<feature type="domain" description="4Fe-4S ferredoxin-type" evidence="4">
    <location>
        <begin position="38"/>
        <end position="67"/>
    </location>
</feature>
<dbReference type="EMBL" id="FMWL01000015">
    <property type="protein sequence ID" value="SCZ80858.1"/>
    <property type="molecule type" value="Genomic_DNA"/>
</dbReference>
<dbReference type="Gene3D" id="3.30.70.20">
    <property type="match status" value="1"/>
</dbReference>
<evidence type="ECO:0000256" key="1">
    <source>
        <dbReference type="ARBA" id="ARBA00022723"/>
    </source>
</evidence>
<protein>
    <submittedName>
        <fullName evidence="5">2-oxoglutarate ferredoxin oxidoreductase subunit delta</fullName>
    </submittedName>
</protein>
<dbReference type="GO" id="GO:0051536">
    <property type="term" value="F:iron-sulfur cluster binding"/>
    <property type="evidence" value="ECO:0007669"/>
    <property type="project" value="UniProtKB-KW"/>
</dbReference>